<reference evidence="2 3" key="1">
    <citation type="submission" date="2024-10" db="EMBL/GenBank/DDBJ databases">
        <title>Updated reference genomes for cyclostephanoid diatoms.</title>
        <authorList>
            <person name="Roberts W.R."/>
            <person name="Alverson A.J."/>
        </authorList>
    </citation>
    <scope>NUCLEOTIDE SEQUENCE [LARGE SCALE GENOMIC DNA]</scope>
    <source>
        <strain evidence="2 3">AJA228-03</strain>
    </source>
</reference>
<feature type="compositionally biased region" description="Low complexity" evidence="1">
    <location>
        <begin position="171"/>
        <end position="183"/>
    </location>
</feature>
<name>A0ABD3R277_9STRA</name>
<feature type="region of interest" description="Disordered" evidence="1">
    <location>
        <begin position="148"/>
        <end position="183"/>
    </location>
</feature>
<evidence type="ECO:0000313" key="3">
    <source>
        <dbReference type="Proteomes" id="UP001530377"/>
    </source>
</evidence>
<gene>
    <name evidence="2" type="ORF">ACHAXA_009864</name>
</gene>
<comment type="caution">
    <text evidence="2">The sequence shown here is derived from an EMBL/GenBank/DDBJ whole genome shotgun (WGS) entry which is preliminary data.</text>
</comment>
<dbReference type="EMBL" id="JALLPB020000784">
    <property type="protein sequence ID" value="KAL3806558.1"/>
    <property type="molecule type" value="Genomic_DNA"/>
</dbReference>
<organism evidence="2 3">
    <name type="scientific">Cyclostephanos tholiformis</name>
    <dbReference type="NCBI Taxonomy" id="382380"/>
    <lineage>
        <taxon>Eukaryota</taxon>
        <taxon>Sar</taxon>
        <taxon>Stramenopiles</taxon>
        <taxon>Ochrophyta</taxon>
        <taxon>Bacillariophyta</taxon>
        <taxon>Coscinodiscophyceae</taxon>
        <taxon>Thalassiosirophycidae</taxon>
        <taxon>Stephanodiscales</taxon>
        <taxon>Stephanodiscaceae</taxon>
        <taxon>Cyclostephanos</taxon>
    </lineage>
</organism>
<feature type="compositionally biased region" description="Low complexity" evidence="1">
    <location>
        <begin position="479"/>
        <end position="493"/>
    </location>
</feature>
<sequence>MMNHVVEFHWEVNSIWSITFYSGTAMEDKKVIKSWDCKTSLITQSKENFTCSADLPPIELSLTWLLKQIDVAKYASKFKVDIDAEGMKTPWRNDAVQHAEEFATQFRLWCDSIQNSFINQHLQRILLLGVKSQYSIINPILPLMEDDLSPSNDGDDGGNVGENHHTIGFHSSSNNKNENKSLLSPKDMSKLINQHTQPPDAAIKSLEGKWPSDESACLLSSSEATLLLLSSHLIDLSKQYIDCMSYVESMLETQLVDAIGKRLTPNDLDKFVKYHNARLLSPMPQPFSHAICCPRHNPVGLIAIDIDNGETECVHTHSREVIQSSLKVPFSAATILHLTGKQYLHEYTNHRFGKNSKRHQLVARAQQFSSFIMIIGNMTNASTLDPKDAVIVQNKVRKDISLLLKIADGQRIKVQFSLSVQKNVCPGLQKDATLWGRDVGKKGKRMELLCLRGDVIKKEKRMERKMGRGKKREKKFEHSSNATNATNATNLTNGLSSMEKRACAAKTLARMREAEMLESAPMQASMGSACAATRLSMSLQDLRCLGSAESDHDVFPNEDMQARSNIASAAFERCAQSSALRPTTIKIGKWNRRRQENLLTNPKQSKLSPDDMNKEKNKAFDLLNALSRSGLLTIAYSESCMLY</sequence>
<dbReference type="Proteomes" id="UP001530377">
    <property type="component" value="Unassembled WGS sequence"/>
</dbReference>
<protein>
    <submittedName>
        <fullName evidence="2">Uncharacterized protein</fullName>
    </submittedName>
</protein>
<proteinExistence type="predicted"/>
<keyword evidence="3" id="KW-1185">Reference proteome</keyword>
<feature type="region of interest" description="Disordered" evidence="1">
    <location>
        <begin position="462"/>
        <end position="493"/>
    </location>
</feature>
<accession>A0ABD3R277</accession>
<evidence type="ECO:0000313" key="2">
    <source>
        <dbReference type="EMBL" id="KAL3806558.1"/>
    </source>
</evidence>
<dbReference type="AlphaFoldDB" id="A0ABD3R277"/>
<evidence type="ECO:0000256" key="1">
    <source>
        <dbReference type="SAM" id="MobiDB-lite"/>
    </source>
</evidence>